<accession>A0A517PC57</accession>
<keyword evidence="3" id="KW-1185">Reference proteome</keyword>
<protein>
    <recommendedName>
        <fullName evidence="4">PASTA domain-containing protein</fullName>
    </recommendedName>
</protein>
<dbReference type="RefSeq" id="WP_145359874.1">
    <property type="nucleotide sequence ID" value="NZ_CP036265.1"/>
</dbReference>
<dbReference type="Gene3D" id="3.30.10.20">
    <property type="match status" value="1"/>
</dbReference>
<dbReference type="KEGG" id="acaf:CA12_30730"/>
<sequence precursor="true">MPPATRPTAPLFSAGRSVVVRSALGVACIAVCSAALTAQESPAPQRPDPQAMRVDAVSPALQATLQAWYDATKDVQKLEGSHIQVLSDDSFRTEAHSVGKFFYEGPDKGRIDLDPRPESQCRPRARGAQAPYEVTAGEVKKWVCDGTKLMQIDEAKKEVTVTEIPPQHRGENIMNGPLPFLLGMPPEVVKRRFKISFPPNHEPPAADMQRWLADPNSTVMLKVLPLQKQDAQNWSEAWVELSKPDFLPKNVKLYAPGGGSDTMYQFHDLKTNDERGLIRKLFGQGDPFQPNLRGYKAIPMNVAGGPAPAGGDGAPQGPGIVPQPMPQVVPSVVGLPHATAEKLLVARNYAVKKYAGDPTETKALVGKVQVQQHEGGTKLPPGETVGLKIWIAAPAIRQAAAAE</sequence>
<dbReference type="Proteomes" id="UP000318741">
    <property type="component" value="Chromosome"/>
</dbReference>
<dbReference type="AlphaFoldDB" id="A0A517PC57"/>
<dbReference type="OrthoDB" id="243478at2"/>
<dbReference type="CDD" id="cd06577">
    <property type="entry name" value="PASTA_pknB"/>
    <property type="match status" value="1"/>
</dbReference>
<evidence type="ECO:0000313" key="2">
    <source>
        <dbReference type="EMBL" id="QDT16963.1"/>
    </source>
</evidence>
<reference evidence="2 3" key="1">
    <citation type="submission" date="2019-02" db="EMBL/GenBank/DDBJ databases">
        <title>Deep-cultivation of Planctomycetes and their phenomic and genomic characterization uncovers novel biology.</title>
        <authorList>
            <person name="Wiegand S."/>
            <person name="Jogler M."/>
            <person name="Boedeker C."/>
            <person name="Pinto D."/>
            <person name="Vollmers J."/>
            <person name="Rivas-Marin E."/>
            <person name="Kohn T."/>
            <person name="Peeters S.H."/>
            <person name="Heuer A."/>
            <person name="Rast P."/>
            <person name="Oberbeckmann S."/>
            <person name="Bunk B."/>
            <person name="Jeske O."/>
            <person name="Meyerdierks A."/>
            <person name="Storesund J.E."/>
            <person name="Kallscheuer N."/>
            <person name="Luecker S."/>
            <person name="Lage O.M."/>
            <person name="Pohl T."/>
            <person name="Merkel B.J."/>
            <person name="Hornburger P."/>
            <person name="Mueller R.-W."/>
            <person name="Bruemmer F."/>
            <person name="Labrenz M."/>
            <person name="Spormann A.M."/>
            <person name="Op den Camp H."/>
            <person name="Overmann J."/>
            <person name="Amann R."/>
            <person name="Jetten M.S.M."/>
            <person name="Mascher T."/>
            <person name="Medema M.H."/>
            <person name="Devos D.P."/>
            <person name="Kaster A.-K."/>
            <person name="Ovreas L."/>
            <person name="Rohde M."/>
            <person name="Galperin M.Y."/>
            <person name="Jogler C."/>
        </authorList>
    </citation>
    <scope>NUCLEOTIDE SEQUENCE [LARGE SCALE GENOMIC DNA]</scope>
    <source>
        <strain evidence="2 3">CA12</strain>
    </source>
</reference>
<feature type="chain" id="PRO_5022213817" description="PASTA domain-containing protein" evidence="1">
    <location>
        <begin position="39"/>
        <end position="403"/>
    </location>
</feature>
<evidence type="ECO:0000256" key="1">
    <source>
        <dbReference type="SAM" id="SignalP"/>
    </source>
</evidence>
<gene>
    <name evidence="2" type="ORF">CA12_30730</name>
</gene>
<dbReference type="EMBL" id="CP036265">
    <property type="protein sequence ID" value="QDT16963.1"/>
    <property type="molecule type" value="Genomic_DNA"/>
</dbReference>
<name>A0A517PC57_9PLAN</name>
<keyword evidence="1" id="KW-0732">Signal</keyword>
<dbReference type="Gene3D" id="2.50.20.10">
    <property type="entry name" value="Lipoprotein localisation LolA/LolB/LppX"/>
    <property type="match status" value="1"/>
</dbReference>
<dbReference type="InterPro" id="IPR005543">
    <property type="entry name" value="PASTA_dom"/>
</dbReference>
<proteinExistence type="predicted"/>
<evidence type="ECO:0000313" key="3">
    <source>
        <dbReference type="Proteomes" id="UP000318741"/>
    </source>
</evidence>
<evidence type="ECO:0008006" key="4">
    <source>
        <dbReference type="Google" id="ProtNLM"/>
    </source>
</evidence>
<feature type="signal peptide" evidence="1">
    <location>
        <begin position="1"/>
        <end position="38"/>
    </location>
</feature>
<organism evidence="2 3">
    <name type="scientific">Alienimonas californiensis</name>
    <dbReference type="NCBI Taxonomy" id="2527989"/>
    <lineage>
        <taxon>Bacteria</taxon>
        <taxon>Pseudomonadati</taxon>
        <taxon>Planctomycetota</taxon>
        <taxon>Planctomycetia</taxon>
        <taxon>Planctomycetales</taxon>
        <taxon>Planctomycetaceae</taxon>
        <taxon>Alienimonas</taxon>
    </lineage>
</organism>